<dbReference type="EMBL" id="AQFT01000124">
    <property type="protein sequence ID" value="EMZ21955.1"/>
    <property type="molecule type" value="Genomic_DNA"/>
</dbReference>
<dbReference type="Proteomes" id="UP000012589">
    <property type="component" value="Unassembled WGS sequence"/>
</dbReference>
<organism evidence="1 2">
    <name type="scientific">Eubacterium plexicaudatum ASF492</name>
    <dbReference type="NCBI Taxonomy" id="1235802"/>
    <lineage>
        <taxon>Bacteria</taxon>
        <taxon>Bacillati</taxon>
        <taxon>Bacillota</taxon>
        <taxon>Clostridia</taxon>
        <taxon>Eubacteriales</taxon>
        <taxon>Eubacteriaceae</taxon>
        <taxon>Eubacterium</taxon>
    </lineage>
</organism>
<evidence type="ECO:0000313" key="2">
    <source>
        <dbReference type="Proteomes" id="UP000012589"/>
    </source>
</evidence>
<name>N2A7B5_9FIRM</name>
<sequence length="47" mass="5810">MWAFFISVLLFFSRKYYHFPVNGNKREKHRVKPYSNFVCGIYTIYLK</sequence>
<comment type="caution">
    <text evidence="1">The sequence shown here is derived from an EMBL/GenBank/DDBJ whole genome shotgun (WGS) entry which is preliminary data.</text>
</comment>
<evidence type="ECO:0000313" key="1">
    <source>
        <dbReference type="EMBL" id="EMZ21955.1"/>
    </source>
</evidence>
<protein>
    <submittedName>
        <fullName evidence="1">Uncharacterized protein</fullName>
    </submittedName>
</protein>
<keyword evidence="2" id="KW-1185">Reference proteome</keyword>
<proteinExistence type="predicted"/>
<accession>N2A7B5</accession>
<dbReference type="HOGENOM" id="CLU_3168224_0_0_9"/>
<dbReference type="PATRIC" id="fig|1235802.3.peg.4280"/>
<gene>
    <name evidence="1" type="ORF">C823_04042</name>
</gene>
<dbReference type="AlphaFoldDB" id="N2A7B5"/>
<reference evidence="1 2" key="1">
    <citation type="journal article" date="2014" name="Genome Announc.">
        <title>Draft genome sequences of the altered schaedler flora, a defined bacterial community from gnotobiotic mice.</title>
        <authorList>
            <person name="Wannemuehler M.J."/>
            <person name="Overstreet A.M."/>
            <person name="Ward D.V."/>
            <person name="Phillips G.J."/>
        </authorList>
    </citation>
    <scope>NUCLEOTIDE SEQUENCE [LARGE SCALE GENOMIC DNA]</scope>
    <source>
        <strain evidence="1 2">ASF492</strain>
    </source>
</reference>